<gene>
    <name evidence="2" type="ORF">ACFSR9_10525</name>
</gene>
<accession>A0ABW5P418</accession>
<comment type="caution">
    <text evidence="2">The sequence shown here is derived from an EMBL/GenBank/DDBJ whole genome shotgun (WGS) entry which is preliminary data.</text>
</comment>
<dbReference type="SMART" id="SM01043">
    <property type="entry name" value="BTAD"/>
    <property type="match status" value="1"/>
</dbReference>
<keyword evidence="3" id="KW-1185">Reference proteome</keyword>
<dbReference type="PANTHER" id="PTHR35807">
    <property type="entry name" value="TRANSCRIPTIONAL REGULATOR REDD-RELATED"/>
    <property type="match status" value="1"/>
</dbReference>
<protein>
    <submittedName>
        <fullName evidence="2">BTAD domain-containing putative transcriptional regulator</fullName>
    </submittedName>
</protein>
<evidence type="ECO:0000259" key="1">
    <source>
        <dbReference type="SMART" id="SM01043"/>
    </source>
</evidence>
<evidence type="ECO:0000313" key="2">
    <source>
        <dbReference type="EMBL" id="MFD2609864.1"/>
    </source>
</evidence>
<dbReference type="SUPFAM" id="SSF48452">
    <property type="entry name" value="TPR-like"/>
    <property type="match status" value="1"/>
</dbReference>
<sequence>MALHRLRSTLHRPDAVQETAGRYALHPDLLISSDTFALEQAIRAAGKAPAPAEQTARLRAALSASASGEYLPHLQGDWVAAARAAHRAAIVEAELQLSALHCASHACALAVQTLSRAAQADPLMAESHHQRLMACLAMTRDRYAAVEHYRRYRQFLANEVGDTPMPETVELAERIKRGEKPCLSGQPDFMD</sequence>
<evidence type="ECO:0000313" key="3">
    <source>
        <dbReference type="Proteomes" id="UP001597475"/>
    </source>
</evidence>
<name>A0ABW5P418_9DEIO</name>
<dbReference type="RefSeq" id="WP_386845566.1">
    <property type="nucleotide sequence ID" value="NZ_JBHUMK010000046.1"/>
</dbReference>
<organism evidence="2 3">
    <name type="scientific">Deinococcus taklimakanensis</name>
    <dbReference type="NCBI Taxonomy" id="536443"/>
    <lineage>
        <taxon>Bacteria</taxon>
        <taxon>Thermotogati</taxon>
        <taxon>Deinococcota</taxon>
        <taxon>Deinococci</taxon>
        <taxon>Deinococcales</taxon>
        <taxon>Deinococcaceae</taxon>
        <taxon>Deinococcus</taxon>
    </lineage>
</organism>
<dbReference type="InterPro" id="IPR051677">
    <property type="entry name" value="AfsR-DnrI-RedD_regulator"/>
</dbReference>
<reference evidence="3" key="1">
    <citation type="journal article" date="2019" name="Int. J. Syst. Evol. Microbiol.">
        <title>The Global Catalogue of Microorganisms (GCM) 10K type strain sequencing project: providing services to taxonomists for standard genome sequencing and annotation.</title>
        <authorList>
            <consortium name="The Broad Institute Genomics Platform"/>
            <consortium name="The Broad Institute Genome Sequencing Center for Infectious Disease"/>
            <person name="Wu L."/>
            <person name="Ma J."/>
        </authorList>
    </citation>
    <scope>NUCLEOTIDE SEQUENCE [LARGE SCALE GENOMIC DNA]</scope>
    <source>
        <strain evidence="3">KCTC 33842</strain>
    </source>
</reference>
<dbReference type="EMBL" id="JBHUMK010000046">
    <property type="protein sequence ID" value="MFD2609864.1"/>
    <property type="molecule type" value="Genomic_DNA"/>
</dbReference>
<dbReference type="InterPro" id="IPR005158">
    <property type="entry name" value="BTAD"/>
</dbReference>
<dbReference type="Gene3D" id="1.25.40.10">
    <property type="entry name" value="Tetratricopeptide repeat domain"/>
    <property type="match status" value="1"/>
</dbReference>
<dbReference type="InterPro" id="IPR011990">
    <property type="entry name" value="TPR-like_helical_dom_sf"/>
</dbReference>
<dbReference type="PANTHER" id="PTHR35807:SF2">
    <property type="entry name" value="TRANSCRIPTIONAL ACTIVATOR DOMAIN"/>
    <property type="match status" value="1"/>
</dbReference>
<feature type="domain" description="Bacterial transcriptional activator" evidence="1">
    <location>
        <begin position="33"/>
        <end position="176"/>
    </location>
</feature>
<dbReference type="Pfam" id="PF03704">
    <property type="entry name" value="BTAD"/>
    <property type="match status" value="1"/>
</dbReference>
<dbReference type="Proteomes" id="UP001597475">
    <property type="component" value="Unassembled WGS sequence"/>
</dbReference>
<proteinExistence type="predicted"/>